<keyword evidence="2" id="KW-1185">Reference proteome</keyword>
<name>A0AAV4FLS8_9GAST</name>
<sequence>MQAAHEKKAGNFFTEVSECAILITKASLSVSNKNDFATSLPPSYLCEEDTITLQHCHSLRPTSVKRTPVHYNTATAEEDTSTLQHCRSLRPTSVKRTPVHYNTAAASVLPL</sequence>
<reference evidence="1 2" key="1">
    <citation type="journal article" date="2021" name="Elife">
        <title>Chloroplast acquisition without the gene transfer in kleptoplastic sea slugs, Plakobranchus ocellatus.</title>
        <authorList>
            <person name="Maeda T."/>
            <person name="Takahashi S."/>
            <person name="Yoshida T."/>
            <person name="Shimamura S."/>
            <person name="Takaki Y."/>
            <person name="Nagai Y."/>
            <person name="Toyoda A."/>
            <person name="Suzuki Y."/>
            <person name="Arimoto A."/>
            <person name="Ishii H."/>
            <person name="Satoh N."/>
            <person name="Nishiyama T."/>
            <person name="Hasebe M."/>
            <person name="Maruyama T."/>
            <person name="Minagawa J."/>
            <person name="Obokata J."/>
            <person name="Shigenobu S."/>
        </authorList>
    </citation>
    <scope>NUCLEOTIDE SEQUENCE [LARGE SCALE GENOMIC DNA]</scope>
</reference>
<organism evidence="1 2">
    <name type="scientific">Elysia marginata</name>
    <dbReference type="NCBI Taxonomy" id="1093978"/>
    <lineage>
        <taxon>Eukaryota</taxon>
        <taxon>Metazoa</taxon>
        <taxon>Spiralia</taxon>
        <taxon>Lophotrochozoa</taxon>
        <taxon>Mollusca</taxon>
        <taxon>Gastropoda</taxon>
        <taxon>Heterobranchia</taxon>
        <taxon>Euthyneura</taxon>
        <taxon>Panpulmonata</taxon>
        <taxon>Sacoglossa</taxon>
        <taxon>Placobranchoidea</taxon>
        <taxon>Plakobranchidae</taxon>
        <taxon>Elysia</taxon>
    </lineage>
</organism>
<dbReference type="AlphaFoldDB" id="A0AAV4FLS8"/>
<protein>
    <submittedName>
        <fullName evidence="1">Uncharacterized protein</fullName>
    </submittedName>
</protein>
<proteinExistence type="predicted"/>
<evidence type="ECO:0000313" key="1">
    <source>
        <dbReference type="EMBL" id="GFR74437.1"/>
    </source>
</evidence>
<dbReference type="Proteomes" id="UP000762676">
    <property type="component" value="Unassembled WGS sequence"/>
</dbReference>
<accession>A0AAV4FLS8</accession>
<gene>
    <name evidence="1" type="ORF">ElyMa_000430100</name>
</gene>
<dbReference type="EMBL" id="BMAT01000848">
    <property type="protein sequence ID" value="GFR74437.1"/>
    <property type="molecule type" value="Genomic_DNA"/>
</dbReference>
<evidence type="ECO:0000313" key="2">
    <source>
        <dbReference type="Proteomes" id="UP000762676"/>
    </source>
</evidence>
<comment type="caution">
    <text evidence="1">The sequence shown here is derived from an EMBL/GenBank/DDBJ whole genome shotgun (WGS) entry which is preliminary data.</text>
</comment>